<dbReference type="AlphaFoldDB" id="A0A8H5CCP3"/>
<evidence type="ECO:0000313" key="2">
    <source>
        <dbReference type="Proteomes" id="UP000559256"/>
    </source>
</evidence>
<accession>A0A8H5CCP3</accession>
<protein>
    <submittedName>
        <fullName evidence="1">Uncharacterized protein</fullName>
    </submittedName>
</protein>
<name>A0A8H5CCP3_9AGAR</name>
<keyword evidence="2" id="KW-1185">Reference proteome</keyword>
<dbReference type="EMBL" id="JAACJM010000188">
    <property type="protein sequence ID" value="KAF5339063.1"/>
    <property type="molecule type" value="Genomic_DNA"/>
</dbReference>
<reference evidence="1 2" key="1">
    <citation type="journal article" date="2020" name="ISME J.">
        <title>Uncovering the hidden diversity of litter-decomposition mechanisms in mushroom-forming fungi.</title>
        <authorList>
            <person name="Floudas D."/>
            <person name="Bentzer J."/>
            <person name="Ahren D."/>
            <person name="Johansson T."/>
            <person name="Persson P."/>
            <person name="Tunlid A."/>
        </authorList>
    </citation>
    <scope>NUCLEOTIDE SEQUENCE [LARGE SCALE GENOMIC DNA]</scope>
    <source>
        <strain evidence="1 2">CBS 291.85</strain>
    </source>
</reference>
<sequence>MASQSPIPFIVGLALTREQLDLLARNRLGNDVVDSTNCGDAAYAMELYWDANGIHQIILDLDDAPYRYFYVVDVFPSFNGTPPQAQVNYKSLKKHRDDLGEAWNSVKLLSRRWPKDMPEPEWLYPKMHAAIERMQAARKRYQ</sequence>
<proteinExistence type="predicted"/>
<evidence type="ECO:0000313" key="1">
    <source>
        <dbReference type="EMBL" id="KAF5339063.1"/>
    </source>
</evidence>
<dbReference type="OrthoDB" id="3013340at2759"/>
<comment type="caution">
    <text evidence="1">The sequence shown here is derived from an EMBL/GenBank/DDBJ whole genome shotgun (WGS) entry which is preliminary data.</text>
</comment>
<organism evidence="1 2">
    <name type="scientific">Tetrapyrgos nigripes</name>
    <dbReference type="NCBI Taxonomy" id="182062"/>
    <lineage>
        <taxon>Eukaryota</taxon>
        <taxon>Fungi</taxon>
        <taxon>Dikarya</taxon>
        <taxon>Basidiomycota</taxon>
        <taxon>Agaricomycotina</taxon>
        <taxon>Agaricomycetes</taxon>
        <taxon>Agaricomycetidae</taxon>
        <taxon>Agaricales</taxon>
        <taxon>Marasmiineae</taxon>
        <taxon>Marasmiaceae</taxon>
        <taxon>Tetrapyrgos</taxon>
    </lineage>
</organism>
<dbReference type="Proteomes" id="UP000559256">
    <property type="component" value="Unassembled WGS sequence"/>
</dbReference>
<gene>
    <name evidence="1" type="ORF">D9758_016456</name>
</gene>